<keyword evidence="2" id="KW-0812">Transmembrane</keyword>
<feature type="region of interest" description="Disordered" evidence="1">
    <location>
        <begin position="158"/>
        <end position="207"/>
    </location>
</feature>
<keyword evidence="2" id="KW-1133">Transmembrane helix</keyword>
<dbReference type="AlphaFoldDB" id="A0A9X5ITE6"/>
<accession>A0A9X5ITE6</accession>
<dbReference type="Proteomes" id="UP000774283">
    <property type="component" value="Unassembled WGS sequence"/>
</dbReference>
<keyword evidence="2" id="KW-0472">Membrane</keyword>
<feature type="region of interest" description="Disordered" evidence="1">
    <location>
        <begin position="219"/>
        <end position="246"/>
    </location>
</feature>
<dbReference type="EMBL" id="JAAXOW010000007">
    <property type="protein sequence ID" value="NKX94251.1"/>
    <property type="molecule type" value="Genomic_DNA"/>
</dbReference>
<comment type="caution">
    <text evidence="3">The sequence shown here is derived from an EMBL/GenBank/DDBJ whole genome shotgun (WGS) entry which is preliminary data.</text>
</comment>
<feature type="transmembrane region" description="Helical" evidence="2">
    <location>
        <begin position="46"/>
        <end position="68"/>
    </location>
</feature>
<keyword evidence="4" id="KW-1185">Reference proteome</keyword>
<feature type="compositionally biased region" description="Low complexity" evidence="1">
    <location>
        <begin position="158"/>
        <end position="187"/>
    </location>
</feature>
<feature type="transmembrane region" description="Helical" evidence="2">
    <location>
        <begin position="103"/>
        <end position="122"/>
    </location>
</feature>
<reference evidence="3 4" key="1">
    <citation type="submission" date="2020-04" db="EMBL/GenBank/DDBJ databases">
        <title>MicrobeNet Type strains.</title>
        <authorList>
            <person name="Nicholson A.C."/>
        </authorList>
    </citation>
    <scope>NUCLEOTIDE SEQUENCE [LARGE SCALE GENOMIC DNA]</scope>
    <source>
        <strain evidence="3 4">ATCC BAA-789</strain>
    </source>
</reference>
<name>A0A9X5ITE6_9MICO</name>
<feature type="transmembrane region" description="Helical" evidence="2">
    <location>
        <begin position="80"/>
        <end position="97"/>
    </location>
</feature>
<evidence type="ECO:0000256" key="2">
    <source>
        <dbReference type="SAM" id="Phobius"/>
    </source>
</evidence>
<feature type="transmembrane region" description="Helical" evidence="2">
    <location>
        <begin position="14"/>
        <end position="34"/>
    </location>
</feature>
<dbReference type="InterPro" id="IPR021235">
    <property type="entry name" value="DUF2637"/>
</dbReference>
<evidence type="ECO:0000256" key="1">
    <source>
        <dbReference type="SAM" id="MobiDB-lite"/>
    </source>
</evidence>
<sequence>MSTYRISKVADRRIGAVATTTTVIVALAAAVLSWHGLTMLGQNAGLGGLAVLLPLVIDGTMLVGTLHVLHSEHTGMSTRFGWGLTMAGVVLSTWGNIAGATTTTIASTIVHAVPALALAASVEATMRIIRRRVHEAARATTEVPALVAATVTQTVAAPPAPAPGAARTAKPAPAPALPASTATDAPASSRPVPVPERRLHAVQPRPDVTEAVRRMGEWMHGEQEAGRPVSAGRAHKAGLASSESTARRLQAKVKEIGVEAFALRTDERKAL</sequence>
<protein>
    <submittedName>
        <fullName evidence="3">DUF2637 domain-containing protein</fullName>
    </submittedName>
</protein>
<dbReference type="Pfam" id="PF10935">
    <property type="entry name" value="DUF2637"/>
    <property type="match status" value="1"/>
</dbReference>
<evidence type="ECO:0000313" key="4">
    <source>
        <dbReference type="Proteomes" id="UP000774283"/>
    </source>
</evidence>
<gene>
    <name evidence="3" type="ORF">HF995_13395</name>
</gene>
<proteinExistence type="predicted"/>
<dbReference type="RefSeq" id="WP_168448325.1">
    <property type="nucleotide sequence ID" value="NZ_JAAXOW010000007.1"/>
</dbReference>
<organism evidence="3 4">
    <name type="scientific">Sanguibacter hominis ATCC BAA-789</name>
    <dbReference type="NCBI Taxonomy" id="1312740"/>
    <lineage>
        <taxon>Bacteria</taxon>
        <taxon>Bacillati</taxon>
        <taxon>Actinomycetota</taxon>
        <taxon>Actinomycetes</taxon>
        <taxon>Micrococcales</taxon>
        <taxon>Sanguibacteraceae</taxon>
        <taxon>Sanguibacter</taxon>
    </lineage>
</organism>
<evidence type="ECO:0000313" key="3">
    <source>
        <dbReference type="EMBL" id="NKX94251.1"/>
    </source>
</evidence>